<accession>A0A8J8T7J8</accession>
<gene>
    <name evidence="2" type="ORF">FGO68_gene14767</name>
</gene>
<reference evidence="2" key="1">
    <citation type="submission" date="2019-06" db="EMBL/GenBank/DDBJ databases">
        <authorList>
            <person name="Zheng W."/>
        </authorList>
    </citation>
    <scope>NUCLEOTIDE SEQUENCE</scope>
    <source>
        <strain evidence="2">QDHG01</strain>
    </source>
</reference>
<dbReference type="EMBL" id="RRYP01001869">
    <property type="protein sequence ID" value="TNV85397.1"/>
    <property type="molecule type" value="Genomic_DNA"/>
</dbReference>
<feature type="compositionally biased region" description="Basic and acidic residues" evidence="1">
    <location>
        <begin position="526"/>
        <end position="540"/>
    </location>
</feature>
<comment type="caution">
    <text evidence="2">The sequence shown here is derived from an EMBL/GenBank/DDBJ whole genome shotgun (WGS) entry which is preliminary data.</text>
</comment>
<evidence type="ECO:0000313" key="3">
    <source>
        <dbReference type="Proteomes" id="UP000785679"/>
    </source>
</evidence>
<proteinExistence type="predicted"/>
<organism evidence="2 3">
    <name type="scientific">Halteria grandinella</name>
    <dbReference type="NCBI Taxonomy" id="5974"/>
    <lineage>
        <taxon>Eukaryota</taxon>
        <taxon>Sar</taxon>
        <taxon>Alveolata</taxon>
        <taxon>Ciliophora</taxon>
        <taxon>Intramacronucleata</taxon>
        <taxon>Spirotrichea</taxon>
        <taxon>Stichotrichia</taxon>
        <taxon>Sporadotrichida</taxon>
        <taxon>Halteriidae</taxon>
        <taxon>Halteria</taxon>
    </lineage>
</organism>
<keyword evidence="3" id="KW-1185">Reference proteome</keyword>
<sequence length="576" mass="67895">MDQSMHISLVLQPPKISKQQVKQQQVQIDYEKIEKSLKEFADTRNQIRIATSRSKSRSKSRNLQNNASFYNDSEEDIDYIDINKICSQHWSDLKSRKLQVLGASINSRIQQAIEKKEFLIEQQRQKILDSVQKWESIKFKKRQEAPILAMQKLQRAMCKEFLKILFTSKVLLKMKKDFEAVKAREILKAERIKVGWKFYRLFVRRISKNGKQLAQRMKQQIKFCLTTSFTSEIINQRAHSLIKVFLFEAGTVFTLRKKIDKTLKTVIRLQRGFRSLRTERNARIAMLNYYWETMKVDVSKMLLTNATSKFQEAAKTSSITVFAVDQHKRQKYIQAYAQYCRETFYLRFLKWRQLRLDYYGKAERIDFDDDMINVKSSVKRLEFMLFDNLDPVAAEILNQPIKSRREKVDQRRMTKLNFNGVFLNLQETEPEAPKQPPQMPDNPFQRSMSLKKQSSISKKEKLVEHQMIGGPIESPKGSKYNILTPRGRTGTVFKPITQLTGTQQQKKNSNLEFFKMMRQIHQEIQREELEEEQAKSLRESDESDDQRELPPPPVNKFLPSKAQLIKMILKAAFTKD</sequence>
<name>A0A8J8T7J8_HALGN</name>
<dbReference type="Proteomes" id="UP000785679">
    <property type="component" value="Unassembled WGS sequence"/>
</dbReference>
<evidence type="ECO:0000256" key="1">
    <source>
        <dbReference type="SAM" id="MobiDB-lite"/>
    </source>
</evidence>
<feature type="region of interest" description="Disordered" evidence="1">
    <location>
        <begin position="526"/>
        <end position="557"/>
    </location>
</feature>
<dbReference type="AlphaFoldDB" id="A0A8J8T7J8"/>
<protein>
    <submittedName>
        <fullName evidence="2">Uncharacterized protein</fullName>
    </submittedName>
</protein>
<evidence type="ECO:0000313" key="2">
    <source>
        <dbReference type="EMBL" id="TNV85397.1"/>
    </source>
</evidence>